<dbReference type="AlphaFoldDB" id="A0A9N9PTB5"/>
<proteinExistence type="predicted"/>
<gene>
    <name evidence="1" type="ORF">HYALB_00010634</name>
</gene>
<dbReference type="Proteomes" id="UP000701801">
    <property type="component" value="Unassembled WGS sequence"/>
</dbReference>
<reference evidence="1" key="1">
    <citation type="submission" date="2021-07" db="EMBL/GenBank/DDBJ databases">
        <authorList>
            <person name="Durling M."/>
        </authorList>
    </citation>
    <scope>NUCLEOTIDE SEQUENCE</scope>
</reference>
<accession>A0A9N9PTB5</accession>
<organism evidence="1 2">
    <name type="scientific">Hymenoscyphus albidus</name>
    <dbReference type="NCBI Taxonomy" id="595503"/>
    <lineage>
        <taxon>Eukaryota</taxon>
        <taxon>Fungi</taxon>
        <taxon>Dikarya</taxon>
        <taxon>Ascomycota</taxon>
        <taxon>Pezizomycotina</taxon>
        <taxon>Leotiomycetes</taxon>
        <taxon>Helotiales</taxon>
        <taxon>Helotiaceae</taxon>
        <taxon>Hymenoscyphus</taxon>
    </lineage>
</organism>
<evidence type="ECO:0000313" key="2">
    <source>
        <dbReference type="Proteomes" id="UP000701801"/>
    </source>
</evidence>
<sequence length="83" mass="8801">MGKAGLLLGDLSALAPKQSNYVLPQPRCSVSGKECVTVACKEREGKKKNKSALVSFCSSNIHAEAAEKTRHARFLASGLSPID</sequence>
<evidence type="ECO:0000313" key="1">
    <source>
        <dbReference type="EMBL" id="CAG8974383.1"/>
    </source>
</evidence>
<comment type="caution">
    <text evidence="1">The sequence shown here is derived from an EMBL/GenBank/DDBJ whole genome shotgun (WGS) entry which is preliminary data.</text>
</comment>
<dbReference type="OrthoDB" id="10546848at2759"/>
<dbReference type="EMBL" id="CAJVRM010000102">
    <property type="protein sequence ID" value="CAG8974383.1"/>
    <property type="molecule type" value="Genomic_DNA"/>
</dbReference>
<keyword evidence="2" id="KW-1185">Reference proteome</keyword>
<protein>
    <submittedName>
        <fullName evidence="1">Uncharacterized protein</fullName>
    </submittedName>
</protein>
<name>A0A9N9PTB5_9HELO</name>